<dbReference type="SUPFAM" id="SSF46966">
    <property type="entry name" value="Spectrin repeat"/>
    <property type="match status" value="12"/>
</dbReference>
<dbReference type="CDD" id="cd21248">
    <property type="entry name" value="CH_SPTB_like_rpt2"/>
    <property type="match status" value="1"/>
</dbReference>
<reference evidence="7" key="1">
    <citation type="submission" date="2016-11" db="UniProtKB">
        <authorList>
            <consortium name="WormBaseParasite"/>
        </authorList>
    </citation>
    <scope>IDENTIFICATION</scope>
</reference>
<dbReference type="SUPFAM" id="SSF47576">
    <property type="entry name" value="Calponin-homology domain, CH-domain"/>
    <property type="match status" value="1"/>
</dbReference>
<proteinExistence type="predicted"/>
<feature type="coiled-coil region" evidence="3">
    <location>
        <begin position="1096"/>
        <end position="1123"/>
    </location>
</feature>
<dbReference type="Pfam" id="PF00435">
    <property type="entry name" value="Spectrin"/>
    <property type="match status" value="15"/>
</dbReference>
<dbReference type="InterPro" id="IPR002017">
    <property type="entry name" value="Spectrin_repeat"/>
</dbReference>
<dbReference type="SMART" id="SM00033">
    <property type="entry name" value="CH"/>
    <property type="match status" value="2"/>
</dbReference>
<feature type="coiled-coil region" evidence="3">
    <location>
        <begin position="1316"/>
        <end position="1382"/>
    </location>
</feature>
<dbReference type="CDD" id="cd00176">
    <property type="entry name" value="SPEC"/>
    <property type="match status" value="7"/>
</dbReference>
<dbReference type="PROSITE" id="PS00020">
    <property type="entry name" value="ACTININ_2"/>
    <property type="match status" value="1"/>
</dbReference>
<dbReference type="PROSITE" id="PS50021">
    <property type="entry name" value="CH"/>
    <property type="match status" value="2"/>
</dbReference>
<dbReference type="WBParaSite" id="maker-uti_cns_0005683-snap-gene-0.7-mRNA-1">
    <property type="protein sequence ID" value="maker-uti_cns_0005683-snap-gene-0.7-mRNA-1"/>
    <property type="gene ID" value="maker-uti_cns_0005683-snap-gene-0.7"/>
</dbReference>
<feature type="coiled-coil region" evidence="3">
    <location>
        <begin position="771"/>
        <end position="812"/>
    </location>
</feature>
<dbReference type="InterPro" id="IPR036872">
    <property type="entry name" value="CH_dom_sf"/>
</dbReference>
<name>A0A1I8HDI6_9PLAT</name>
<feature type="region of interest" description="Disordered" evidence="4">
    <location>
        <begin position="1430"/>
        <end position="1452"/>
    </location>
</feature>
<dbReference type="Proteomes" id="UP000095280">
    <property type="component" value="Unplaced"/>
</dbReference>
<protein>
    <submittedName>
        <fullName evidence="7">Spectrin beta chain</fullName>
    </submittedName>
</protein>
<evidence type="ECO:0000256" key="1">
    <source>
        <dbReference type="ARBA" id="ARBA00022737"/>
    </source>
</evidence>
<dbReference type="FunFam" id="1.20.58.60:FF:000019">
    <property type="entry name" value="Spectrin beta chain"/>
    <property type="match status" value="1"/>
</dbReference>
<evidence type="ECO:0000256" key="2">
    <source>
        <dbReference type="ARBA" id="ARBA00023203"/>
    </source>
</evidence>
<dbReference type="PROSITE" id="PS00019">
    <property type="entry name" value="ACTININ_1"/>
    <property type="match status" value="1"/>
</dbReference>
<evidence type="ECO:0000259" key="5">
    <source>
        <dbReference type="PROSITE" id="PS50021"/>
    </source>
</evidence>
<dbReference type="Gene3D" id="1.10.418.10">
    <property type="entry name" value="Calponin-like domain"/>
    <property type="match status" value="2"/>
</dbReference>
<feature type="domain" description="Calponin-homology (CH)" evidence="5">
    <location>
        <begin position="167"/>
        <end position="272"/>
    </location>
</feature>
<sequence length="2019" mass="235171">NNFKGIHWEPDPAQITDGEDDFESGNSTSKLFERSRIKALAEERENVQKKTFTKWLNAHLNQDGIKIDDLYIDLRDGKTLLKLLEALTGERLPRPTKGKMRIHCLENVDKALGFLTEQCVHLENLGAHDIVDGNGRLTLGLLWTVILRFQIQDVVVDRPDGAMTETRQAKDALLLWCQMKTAGYNNVNVRNFTTSWRDGLAFNALIHKHRPDLIDYNTLSKAQPVENLQNAFQVAEDRLGLAQLLDPEDVNVEHPDEKSVMTYVVTYYHYFSKVKEETVQAKRLKKVLAEAEHSDDLIAQYEKLTSDLLDWIEQTIELLNDRTLANSVSGVQAQLQSFSNYRTVEKPPKFTEKGNLEIQLFTIQQKMRANNQRPYFPKEEKMVSEINKAWERLEKAEHAREIALRDELIRQEKLEQLAARFDRKAGMRETWLAENQRLVSQDNFGHDLPAVEAATKKHEAIETDIFAYEERVNAVVRVAAELESENYRDTDRILARKDNVLRLWEQLLDLLRARRMRLDLTLQVHKIYQEILYVLDWIEELTQRLQSEEYGRHLMGVDDLIEKHALLESDIQVLGDRVQAICTAAQAFIDGEFPDEIGDYRPTEPGEVEERSLILREAYEQLRLRAIERQDRLDESRALWMFMWEMEEAEQWVKEMDQLMSSPDLGHDIPSAQLLLGKHRATEDEISARRNLLQEQIVKGEQLAAENNMGSDDILSRIEYMNGQWDQLVDRAAARKARLLQALDYHRFLADCDETDAWLAEMQRLCENDDTGNNEQSVQSLQRKHEDLQEEIRNYKAEIDSLHSLADGLNEADRDSPTTKQRLESIDDKYEKLLKQAATRKQRLDDALAMHRLFNGADQLEAWIREKKRLLASMLPSEEIEELEVVKHRFDGFEQELKANAERVAEIDDTGNHLQSVNHPNSEEIRERQDDLKAQWNELADLVDDRRDRINNAYDYNTYNIECRETANWIKEKCQLVESTDELGNDLGGIMQLQRRLQHLNTDMAAIEARLQHLDEQCEKLENVRPDEAEKLRAERDKLKDLWKELSEMREERRERLEESSELQKFLQDLDHFQIWLSNTQTTVATEDIPKDLAEAEKLLTQHQNLKQEIKGYEEEFASLMSYGRRVTEGQTDAQYMFLSQRLNALEEDWNALQHMWDVKHTQLSQSLSLQIFMRDAVQCDVLLSSQENFLSKQDTPTSVEHAELLIKQCENFITSMKANDDKLATLDDNGQRLLSEEEHFAKEKIQQKVDSIRRRRSSNLERAEERLAQLRALLRLQHLRQDMDDLAEWIEDRRLVAEDESFKDSKNITSRYNRHKTFEREIEANKERLETIRKTAEQLVAEQPEFAEPVQTEVSELAAKWAELEEQVKQKGEKLLEANRETIFNNTAQDVNVWMEKLISQMVVDEEEVVTLTDVDICLKGIEDQERQMEERQRQLEDMTEHKEKLKEQHPDKEEVFEKTHLSLQQTFVKLRDPMSKKKDELVRRKRIQQLFRDIEDEKMWAEEKLALTRSGDVLSAEVDNHRPRMEDTVAQAKELISQGVPQAEQYQRGIDDLLDLWRQLEDTLKDREHRLEDSESDQQWLEDAREAETWMGEQELYLMPEETRARDEQAANNAMKKHEQVERAVEAYADEIRNLGGRARDLIDAEHPESERIAQAQNRLDRLYATLKELCAEKRAWLQEQLKLYQLQREILDLEAWIQERTIVAQSNDLGKDFDHCVLLRERFREFAKETEAIGTERVAAANQFVDSLIDQGHRSSAEIAEWKDRVNEAWADLLELMDTRTQLLTAAHAFHRFLSDCHDVLDRIEEKELSIPEDVGKDAKSADAYTRKHATFEHDLKTLEAAVHGVERDADDLLPAYSGDKEQLIRDKRDEALPTGAGLHLMMHAEMAKRGKMNSHDLEMTPSNATVIFKWVYQFARDAAVAEGWLLAQEPHLNSRHVGDSLEETLALIRQKAFRRSRSASKRCNARLPSSCASRTNQEARAAARSRGRRLPGRPQPTCSEFQQVLPQQMIAATLL</sequence>
<dbReference type="FunFam" id="1.10.418.10:FF:000004">
    <property type="entry name" value="Spectrin beta chain"/>
    <property type="match status" value="1"/>
</dbReference>
<dbReference type="PANTHER" id="PTHR11915">
    <property type="entry name" value="SPECTRIN/FILAMIN RELATED CYTOSKELETAL PROTEIN"/>
    <property type="match status" value="1"/>
</dbReference>
<dbReference type="CDD" id="cd21246">
    <property type="entry name" value="CH_SPTB-like_rpt1"/>
    <property type="match status" value="1"/>
</dbReference>
<dbReference type="FunFam" id="1.20.58.60:FF:000072">
    <property type="entry name" value="Spectrin beta chain"/>
    <property type="match status" value="1"/>
</dbReference>
<dbReference type="Pfam" id="PF00307">
    <property type="entry name" value="CH"/>
    <property type="match status" value="2"/>
</dbReference>
<dbReference type="InterPro" id="IPR001715">
    <property type="entry name" value="CH_dom"/>
</dbReference>
<keyword evidence="6" id="KW-1185">Reference proteome</keyword>
<feature type="compositionally biased region" description="Basic and acidic residues" evidence="4">
    <location>
        <begin position="1"/>
        <end position="10"/>
    </location>
</feature>
<keyword evidence="3" id="KW-0175">Coiled coil</keyword>
<dbReference type="FunFam" id="1.20.58.60:FF:000172">
    <property type="entry name" value="Spectrin beta chain"/>
    <property type="match status" value="1"/>
</dbReference>
<dbReference type="FunFam" id="1.10.418.10:FF:000001">
    <property type="entry name" value="Actinin alpha 1"/>
    <property type="match status" value="1"/>
</dbReference>
<dbReference type="Gene3D" id="1.20.58.60">
    <property type="match status" value="11"/>
</dbReference>
<feature type="region of interest" description="Disordered" evidence="4">
    <location>
        <begin position="1"/>
        <end position="26"/>
    </location>
</feature>
<keyword evidence="1" id="KW-0677">Repeat</keyword>
<evidence type="ECO:0000256" key="3">
    <source>
        <dbReference type="SAM" id="Coils"/>
    </source>
</evidence>
<evidence type="ECO:0000256" key="4">
    <source>
        <dbReference type="SAM" id="MobiDB-lite"/>
    </source>
</evidence>
<accession>A0A1I8HDI6</accession>
<dbReference type="SMART" id="SM00150">
    <property type="entry name" value="SPEC"/>
    <property type="match status" value="15"/>
</dbReference>
<evidence type="ECO:0000313" key="7">
    <source>
        <dbReference type="WBParaSite" id="maker-uti_cns_0005683-snap-gene-0.7-mRNA-1"/>
    </source>
</evidence>
<keyword evidence="2" id="KW-0009">Actin-binding</keyword>
<feature type="coiled-coil region" evidence="3">
    <location>
        <begin position="1254"/>
        <end position="1281"/>
    </location>
</feature>
<dbReference type="GO" id="GO:0003779">
    <property type="term" value="F:actin binding"/>
    <property type="evidence" value="ECO:0007669"/>
    <property type="project" value="UniProtKB-KW"/>
</dbReference>
<feature type="domain" description="Calponin-homology (CH)" evidence="5">
    <location>
        <begin position="46"/>
        <end position="150"/>
    </location>
</feature>
<organism evidence="6 7">
    <name type="scientific">Macrostomum lignano</name>
    <dbReference type="NCBI Taxonomy" id="282301"/>
    <lineage>
        <taxon>Eukaryota</taxon>
        <taxon>Metazoa</taxon>
        <taxon>Spiralia</taxon>
        <taxon>Lophotrochozoa</taxon>
        <taxon>Platyhelminthes</taxon>
        <taxon>Rhabditophora</taxon>
        <taxon>Macrostomorpha</taxon>
        <taxon>Macrostomida</taxon>
        <taxon>Macrostomidae</taxon>
        <taxon>Macrostomum</taxon>
    </lineage>
</organism>
<feature type="coiled-coil region" evidence="3">
    <location>
        <begin position="990"/>
        <end position="1052"/>
    </location>
</feature>
<dbReference type="InterPro" id="IPR001589">
    <property type="entry name" value="Actinin_actin-bd_CS"/>
</dbReference>
<dbReference type="InterPro" id="IPR018159">
    <property type="entry name" value="Spectrin/alpha-actinin"/>
</dbReference>
<evidence type="ECO:0000313" key="6">
    <source>
        <dbReference type="Proteomes" id="UP000095280"/>
    </source>
</evidence>
<feature type="coiled-coil region" evidence="3">
    <location>
        <begin position="1606"/>
        <end position="1682"/>
    </location>
</feature>